<feature type="transmembrane region" description="Helical" evidence="5">
    <location>
        <begin position="21"/>
        <end position="42"/>
    </location>
</feature>
<sequence>MKKSKTFQNIKKMMKPNIKTIIIVTLLAIVVNIGEIIKPYIIKIIIDDYISLGVWEKGAVTIGILGVIYIGIVLIGNIIDFISQTATNRMGEKIIYQIRNDLYRYIENANISFHDKTPAGTLFVRITNDVEDISALFKDVITTFFKDIIMIIAILGIMIYISTKLSLLT</sequence>
<dbReference type="InterPro" id="IPR011527">
    <property type="entry name" value="ABC1_TM_dom"/>
</dbReference>
<dbReference type="PANTHER" id="PTHR43394">
    <property type="entry name" value="ATP-DEPENDENT PERMEASE MDL1, MITOCHONDRIAL"/>
    <property type="match status" value="1"/>
</dbReference>
<feature type="domain" description="ABC transmembrane type-1" evidence="6">
    <location>
        <begin position="22"/>
        <end position="169"/>
    </location>
</feature>
<keyword evidence="4 5" id="KW-0472">Membrane</keyword>
<evidence type="ECO:0000256" key="5">
    <source>
        <dbReference type="SAM" id="Phobius"/>
    </source>
</evidence>
<reference evidence="7" key="1">
    <citation type="submission" date="2020-10" db="EMBL/GenBank/DDBJ databases">
        <authorList>
            <person name="Gilroy R."/>
        </authorList>
    </citation>
    <scope>NUCLEOTIDE SEQUENCE</scope>
    <source>
        <strain evidence="7">CHK195-15760</strain>
    </source>
</reference>
<accession>A0A9D1LZW1</accession>
<dbReference type="PANTHER" id="PTHR43394:SF1">
    <property type="entry name" value="ATP-BINDING CASSETTE SUB-FAMILY B MEMBER 10, MITOCHONDRIAL"/>
    <property type="match status" value="1"/>
</dbReference>
<feature type="transmembrane region" description="Helical" evidence="5">
    <location>
        <begin position="62"/>
        <end position="83"/>
    </location>
</feature>
<evidence type="ECO:0000256" key="3">
    <source>
        <dbReference type="ARBA" id="ARBA00022989"/>
    </source>
</evidence>
<feature type="non-terminal residue" evidence="7">
    <location>
        <position position="169"/>
    </location>
</feature>
<evidence type="ECO:0000313" key="7">
    <source>
        <dbReference type="EMBL" id="HIU51075.1"/>
    </source>
</evidence>
<dbReference type="GO" id="GO:0015421">
    <property type="term" value="F:ABC-type oligopeptide transporter activity"/>
    <property type="evidence" value="ECO:0007669"/>
    <property type="project" value="TreeGrafter"/>
</dbReference>
<keyword evidence="2 5" id="KW-0812">Transmembrane</keyword>
<dbReference type="Proteomes" id="UP000824093">
    <property type="component" value="Unassembled WGS sequence"/>
</dbReference>
<organism evidence="7 8">
    <name type="scientific">Candidatus Merdicola faecigallinarum</name>
    <dbReference type="NCBI Taxonomy" id="2840862"/>
    <lineage>
        <taxon>Bacteria</taxon>
        <taxon>Bacillati</taxon>
        <taxon>Bacillota</taxon>
        <taxon>Clostridia</taxon>
        <taxon>Candidatus Merdicola</taxon>
    </lineage>
</organism>
<name>A0A9D1LZW1_9FIRM</name>
<dbReference type="Gene3D" id="1.20.1560.10">
    <property type="entry name" value="ABC transporter type 1, transmembrane domain"/>
    <property type="match status" value="1"/>
</dbReference>
<protein>
    <recommendedName>
        <fullName evidence="6">ABC transmembrane type-1 domain-containing protein</fullName>
    </recommendedName>
</protein>
<dbReference type="AlphaFoldDB" id="A0A9D1LZW1"/>
<dbReference type="SUPFAM" id="SSF90123">
    <property type="entry name" value="ABC transporter transmembrane region"/>
    <property type="match status" value="1"/>
</dbReference>
<evidence type="ECO:0000313" key="8">
    <source>
        <dbReference type="Proteomes" id="UP000824093"/>
    </source>
</evidence>
<feature type="transmembrane region" description="Helical" evidence="5">
    <location>
        <begin position="144"/>
        <end position="163"/>
    </location>
</feature>
<proteinExistence type="predicted"/>
<dbReference type="PROSITE" id="PS50929">
    <property type="entry name" value="ABC_TM1F"/>
    <property type="match status" value="1"/>
</dbReference>
<dbReference type="GO" id="GO:0005886">
    <property type="term" value="C:plasma membrane"/>
    <property type="evidence" value="ECO:0007669"/>
    <property type="project" value="UniProtKB-SubCell"/>
</dbReference>
<dbReference type="EMBL" id="DVNH01000004">
    <property type="protein sequence ID" value="HIU51075.1"/>
    <property type="molecule type" value="Genomic_DNA"/>
</dbReference>
<evidence type="ECO:0000256" key="1">
    <source>
        <dbReference type="ARBA" id="ARBA00004651"/>
    </source>
</evidence>
<evidence type="ECO:0000256" key="4">
    <source>
        <dbReference type="ARBA" id="ARBA00023136"/>
    </source>
</evidence>
<dbReference type="InterPro" id="IPR036640">
    <property type="entry name" value="ABC1_TM_sf"/>
</dbReference>
<comment type="caution">
    <text evidence="7">The sequence shown here is derived from an EMBL/GenBank/DDBJ whole genome shotgun (WGS) entry which is preliminary data.</text>
</comment>
<dbReference type="InterPro" id="IPR039421">
    <property type="entry name" value="Type_1_exporter"/>
</dbReference>
<keyword evidence="3 5" id="KW-1133">Transmembrane helix</keyword>
<comment type="subcellular location">
    <subcellularLocation>
        <location evidence="1">Cell membrane</location>
        <topology evidence="1">Multi-pass membrane protein</topology>
    </subcellularLocation>
</comment>
<reference evidence="7" key="2">
    <citation type="journal article" date="2021" name="PeerJ">
        <title>Extensive microbial diversity within the chicken gut microbiome revealed by metagenomics and culture.</title>
        <authorList>
            <person name="Gilroy R."/>
            <person name="Ravi A."/>
            <person name="Getino M."/>
            <person name="Pursley I."/>
            <person name="Horton D.L."/>
            <person name="Alikhan N.F."/>
            <person name="Baker D."/>
            <person name="Gharbi K."/>
            <person name="Hall N."/>
            <person name="Watson M."/>
            <person name="Adriaenssens E.M."/>
            <person name="Foster-Nyarko E."/>
            <person name="Jarju S."/>
            <person name="Secka A."/>
            <person name="Antonio M."/>
            <person name="Oren A."/>
            <person name="Chaudhuri R.R."/>
            <person name="La Ragione R."/>
            <person name="Hildebrand F."/>
            <person name="Pallen M.J."/>
        </authorList>
    </citation>
    <scope>NUCLEOTIDE SEQUENCE</scope>
    <source>
        <strain evidence="7">CHK195-15760</strain>
    </source>
</reference>
<dbReference type="GO" id="GO:0005524">
    <property type="term" value="F:ATP binding"/>
    <property type="evidence" value="ECO:0007669"/>
    <property type="project" value="InterPro"/>
</dbReference>
<gene>
    <name evidence="7" type="ORF">IAB70_00355</name>
</gene>
<evidence type="ECO:0000259" key="6">
    <source>
        <dbReference type="PROSITE" id="PS50929"/>
    </source>
</evidence>
<dbReference type="Pfam" id="PF00664">
    <property type="entry name" value="ABC_membrane"/>
    <property type="match status" value="1"/>
</dbReference>
<evidence type="ECO:0000256" key="2">
    <source>
        <dbReference type="ARBA" id="ARBA00022692"/>
    </source>
</evidence>